<dbReference type="InterPro" id="IPR051531">
    <property type="entry name" value="N-acetyltransferase"/>
</dbReference>
<evidence type="ECO:0000313" key="2">
    <source>
        <dbReference type="EMBL" id="TRM62820.1"/>
    </source>
</evidence>
<evidence type="ECO:0000313" key="3">
    <source>
        <dbReference type="Proteomes" id="UP000320762"/>
    </source>
</evidence>
<comment type="caution">
    <text evidence="2">The sequence shown here is derived from an EMBL/GenBank/DDBJ whole genome shotgun (WGS) entry which is preliminary data.</text>
</comment>
<accession>A0A550CDD0</accession>
<protein>
    <submittedName>
        <fullName evidence="2">Acyl-CoA N-acyltransferase</fullName>
    </submittedName>
</protein>
<dbReference type="InterPro" id="IPR016181">
    <property type="entry name" value="Acyl_CoA_acyltransferase"/>
</dbReference>
<dbReference type="OrthoDB" id="630895at2759"/>
<keyword evidence="3" id="KW-1185">Reference proteome</keyword>
<dbReference type="AlphaFoldDB" id="A0A550CDD0"/>
<dbReference type="Gene3D" id="3.40.630.30">
    <property type="match status" value="1"/>
</dbReference>
<dbReference type="Pfam" id="PF13302">
    <property type="entry name" value="Acetyltransf_3"/>
    <property type="match status" value="1"/>
</dbReference>
<keyword evidence="2" id="KW-0808">Transferase</keyword>
<organism evidence="2 3">
    <name type="scientific">Schizophyllum amplum</name>
    <dbReference type="NCBI Taxonomy" id="97359"/>
    <lineage>
        <taxon>Eukaryota</taxon>
        <taxon>Fungi</taxon>
        <taxon>Dikarya</taxon>
        <taxon>Basidiomycota</taxon>
        <taxon>Agaricomycotina</taxon>
        <taxon>Agaricomycetes</taxon>
        <taxon>Agaricomycetidae</taxon>
        <taxon>Agaricales</taxon>
        <taxon>Schizophyllaceae</taxon>
        <taxon>Schizophyllum</taxon>
    </lineage>
</organism>
<keyword evidence="2" id="KW-0012">Acyltransferase</keyword>
<dbReference type="Proteomes" id="UP000320762">
    <property type="component" value="Unassembled WGS sequence"/>
</dbReference>
<reference evidence="2 3" key="1">
    <citation type="journal article" date="2019" name="New Phytol.">
        <title>Comparative genomics reveals unique wood-decay strategies and fruiting body development in the Schizophyllaceae.</title>
        <authorList>
            <person name="Almasi E."/>
            <person name="Sahu N."/>
            <person name="Krizsan K."/>
            <person name="Balint B."/>
            <person name="Kovacs G.M."/>
            <person name="Kiss B."/>
            <person name="Cseklye J."/>
            <person name="Drula E."/>
            <person name="Henrissat B."/>
            <person name="Nagy I."/>
            <person name="Chovatia M."/>
            <person name="Adam C."/>
            <person name="LaButti K."/>
            <person name="Lipzen A."/>
            <person name="Riley R."/>
            <person name="Grigoriev I.V."/>
            <person name="Nagy L.G."/>
        </authorList>
    </citation>
    <scope>NUCLEOTIDE SEQUENCE [LARGE SCALE GENOMIC DNA]</scope>
    <source>
        <strain evidence="2 3">NL-1724</strain>
    </source>
</reference>
<proteinExistence type="predicted"/>
<name>A0A550CDD0_9AGAR</name>
<evidence type="ECO:0000259" key="1">
    <source>
        <dbReference type="PROSITE" id="PS51186"/>
    </source>
</evidence>
<dbReference type="EMBL" id="VDMD01000011">
    <property type="protein sequence ID" value="TRM62820.1"/>
    <property type="molecule type" value="Genomic_DNA"/>
</dbReference>
<dbReference type="InterPro" id="IPR000182">
    <property type="entry name" value="GNAT_dom"/>
</dbReference>
<dbReference type="PANTHER" id="PTHR43792">
    <property type="entry name" value="GNAT FAMILY, PUTATIVE (AFU_ORTHOLOGUE AFUA_3G00765)-RELATED-RELATED"/>
    <property type="match status" value="1"/>
</dbReference>
<dbReference type="STRING" id="97359.A0A550CDD0"/>
<gene>
    <name evidence="2" type="ORF">BD626DRAFT_432143</name>
</gene>
<dbReference type="GO" id="GO:0016747">
    <property type="term" value="F:acyltransferase activity, transferring groups other than amino-acyl groups"/>
    <property type="evidence" value="ECO:0007669"/>
    <property type="project" value="InterPro"/>
</dbReference>
<dbReference type="SUPFAM" id="SSF55729">
    <property type="entry name" value="Acyl-CoA N-acyltransferases (Nat)"/>
    <property type="match status" value="1"/>
</dbReference>
<feature type="domain" description="N-acetyltransferase" evidence="1">
    <location>
        <begin position="7"/>
        <end position="181"/>
    </location>
</feature>
<dbReference type="PROSITE" id="PS51186">
    <property type="entry name" value="GNAT"/>
    <property type="match status" value="1"/>
</dbReference>
<sequence length="202" mass="23357">MYTTDRLLLRAFEERDKPDILALYNDPAVIRWITKDYLNPRDLQYFETSIRPFIGRCFVYAVITTREFQDATSIQHPTFVGQVFLLHSMDTTKNRDVTLGIALRTTCQGKGYGTEILRFMIGHAFSALGMHRLSLSVFEGNKKAHQLYKTLGFVDEGRLREANRTPEGSWEDLIYMSMLEKEWRRDEGTLGDDSSIVIRMAS</sequence>